<evidence type="ECO:0000313" key="7">
    <source>
        <dbReference type="EMBL" id="MEQ2219317.1"/>
    </source>
</evidence>
<evidence type="ECO:0000256" key="5">
    <source>
        <dbReference type="SAM" id="Coils"/>
    </source>
</evidence>
<evidence type="ECO:0000313" key="8">
    <source>
        <dbReference type="Proteomes" id="UP001434883"/>
    </source>
</evidence>
<comment type="similarity">
    <text evidence="4">Belongs to the CEP135/TSGA10 family.</text>
</comment>
<dbReference type="Proteomes" id="UP001434883">
    <property type="component" value="Unassembled WGS sequence"/>
</dbReference>
<protein>
    <submittedName>
        <fullName evidence="7">Uncharacterized protein</fullName>
    </submittedName>
</protein>
<sequence>GKMHSIPFRRQRMQIDELIPPSSKSAYPVPLPDDPYIADLLQLADGRTLEQNIEGLQQKKKDVSTEVADLSLKNLELCEELTHIDHLAKCMEMDKERMLENADMELQETKKEIERQQKIIKDLEEIITKTRREQSEGEYERDSLRDQLVELKEQNEKMEGLVNFLEDEKTRLQDKVEKMMAADKELVLELEAMRAKHGVCGREHSPSRLDAFIKNLEEERDFYRHEAERYKRARGAGGPGLSPSRSPERGRSPKGKGVKVRD</sequence>
<evidence type="ECO:0000256" key="3">
    <source>
        <dbReference type="ARBA" id="ARBA00023212"/>
    </source>
</evidence>
<organism evidence="7 8">
    <name type="scientific">Xenoophorus captivus</name>
    <dbReference type="NCBI Taxonomy" id="1517983"/>
    <lineage>
        <taxon>Eukaryota</taxon>
        <taxon>Metazoa</taxon>
        <taxon>Chordata</taxon>
        <taxon>Craniata</taxon>
        <taxon>Vertebrata</taxon>
        <taxon>Euteleostomi</taxon>
        <taxon>Actinopterygii</taxon>
        <taxon>Neopterygii</taxon>
        <taxon>Teleostei</taxon>
        <taxon>Neoteleostei</taxon>
        <taxon>Acanthomorphata</taxon>
        <taxon>Ovalentaria</taxon>
        <taxon>Atherinomorphae</taxon>
        <taxon>Cyprinodontiformes</taxon>
        <taxon>Goodeidae</taxon>
        <taxon>Xenoophorus</taxon>
    </lineage>
</organism>
<proteinExistence type="inferred from homology"/>
<name>A0ABV0SFK8_9TELE</name>
<dbReference type="InterPro" id="IPR051877">
    <property type="entry name" value="Centriole_BasalBody_StrucProt"/>
</dbReference>
<comment type="caution">
    <text evidence="7">The sequence shown here is derived from an EMBL/GenBank/DDBJ whole genome shotgun (WGS) entry which is preliminary data.</text>
</comment>
<keyword evidence="8" id="KW-1185">Reference proteome</keyword>
<evidence type="ECO:0000256" key="1">
    <source>
        <dbReference type="ARBA" id="ARBA00004114"/>
    </source>
</evidence>
<keyword evidence="3" id="KW-0206">Cytoskeleton</keyword>
<feature type="region of interest" description="Disordered" evidence="6">
    <location>
        <begin position="229"/>
        <end position="262"/>
    </location>
</feature>
<feature type="compositionally biased region" description="Basic residues" evidence="6">
    <location>
        <begin position="252"/>
        <end position="262"/>
    </location>
</feature>
<accession>A0ABV0SFK8</accession>
<keyword evidence="2" id="KW-0963">Cytoplasm</keyword>
<dbReference type="PANTHER" id="PTHR20544">
    <property type="entry name" value="CENTROSOMAL PROTEIN CEP135"/>
    <property type="match status" value="1"/>
</dbReference>
<dbReference type="EMBL" id="JAHRIN010078932">
    <property type="protein sequence ID" value="MEQ2219317.1"/>
    <property type="molecule type" value="Genomic_DNA"/>
</dbReference>
<keyword evidence="5" id="KW-0175">Coiled coil</keyword>
<comment type="subcellular location">
    <subcellularLocation>
        <location evidence="1">Cytoplasm</location>
        <location evidence="1">Cytoskeleton</location>
        <location evidence="1">Microtubule organizing center</location>
        <location evidence="1">Centrosome</location>
        <location evidence="1">Centriole</location>
    </subcellularLocation>
</comment>
<evidence type="ECO:0000256" key="2">
    <source>
        <dbReference type="ARBA" id="ARBA00022490"/>
    </source>
</evidence>
<gene>
    <name evidence="7" type="ORF">XENOCAPTIV_015962</name>
</gene>
<feature type="non-terminal residue" evidence="7">
    <location>
        <position position="1"/>
    </location>
</feature>
<dbReference type="PANTHER" id="PTHR20544:SF2">
    <property type="entry name" value="TESTIS SPECIFIC 10"/>
    <property type="match status" value="1"/>
</dbReference>
<feature type="coiled-coil region" evidence="5">
    <location>
        <begin position="46"/>
        <end position="185"/>
    </location>
</feature>
<evidence type="ECO:0000256" key="4">
    <source>
        <dbReference type="ARBA" id="ARBA00038123"/>
    </source>
</evidence>
<evidence type="ECO:0000256" key="6">
    <source>
        <dbReference type="SAM" id="MobiDB-lite"/>
    </source>
</evidence>
<reference evidence="7 8" key="1">
    <citation type="submission" date="2021-06" db="EMBL/GenBank/DDBJ databases">
        <authorList>
            <person name="Palmer J.M."/>
        </authorList>
    </citation>
    <scope>NUCLEOTIDE SEQUENCE [LARGE SCALE GENOMIC DNA]</scope>
    <source>
        <strain evidence="7 8">XC_2019</strain>
        <tissue evidence="7">Muscle</tissue>
    </source>
</reference>